<dbReference type="EMBL" id="ML976187">
    <property type="protein sequence ID" value="KAF1936462.1"/>
    <property type="molecule type" value="Genomic_DNA"/>
</dbReference>
<keyword evidence="4" id="KW-1185">Reference proteome</keyword>
<accession>A0A6A5S8U6</accession>
<dbReference type="Proteomes" id="UP000800038">
    <property type="component" value="Unassembled WGS sequence"/>
</dbReference>
<evidence type="ECO:0000256" key="1">
    <source>
        <dbReference type="SAM" id="MobiDB-lite"/>
    </source>
</evidence>
<sequence length="151" mass="16613">MAPQPLHRRATNLTLTGNIAIIILVILFVAGVFCTVIFFKLCSKQRRSEKAMRRMQEQQTPFIGNQYVPPPNAHSQNVGNENRGNGFGGMQNENGEVYRYDGPLELQGSGRPEAQQLDGDAAVPTFDHGRPIELPSTAVVNHGGLRSKTQN</sequence>
<evidence type="ECO:0000256" key="2">
    <source>
        <dbReference type="SAM" id="Phobius"/>
    </source>
</evidence>
<organism evidence="3 4">
    <name type="scientific">Clathrospora elynae</name>
    <dbReference type="NCBI Taxonomy" id="706981"/>
    <lineage>
        <taxon>Eukaryota</taxon>
        <taxon>Fungi</taxon>
        <taxon>Dikarya</taxon>
        <taxon>Ascomycota</taxon>
        <taxon>Pezizomycotina</taxon>
        <taxon>Dothideomycetes</taxon>
        <taxon>Pleosporomycetidae</taxon>
        <taxon>Pleosporales</taxon>
        <taxon>Diademaceae</taxon>
        <taxon>Clathrospora</taxon>
    </lineage>
</organism>
<proteinExistence type="predicted"/>
<feature type="region of interest" description="Disordered" evidence="1">
    <location>
        <begin position="53"/>
        <end position="94"/>
    </location>
</feature>
<keyword evidence="2" id="KW-0472">Membrane</keyword>
<gene>
    <name evidence="3" type="ORF">EJ02DRAFT_470433</name>
</gene>
<evidence type="ECO:0000313" key="3">
    <source>
        <dbReference type="EMBL" id="KAF1936462.1"/>
    </source>
</evidence>
<keyword evidence="2" id="KW-1133">Transmembrane helix</keyword>
<feature type="compositionally biased region" description="Polar residues" evidence="1">
    <location>
        <begin position="73"/>
        <end position="83"/>
    </location>
</feature>
<dbReference type="AlphaFoldDB" id="A0A6A5S8U6"/>
<feature type="region of interest" description="Disordered" evidence="1">
    <location>
        <begin position="108"/>
        <end position="134"/>
    </location>
</feature>
<feature type="transmembrane region" description="Helical" evidence="2">
    <location>
        <begin position="20"/>
        <end position="42"/>
    </location>
</feature>
<keyword evidence="2" id="KW-0812">Transmembrane</keyword>
<evidence type="ECO:0000313" key="4">
    <source>
        <dbReference type="Proteomes" id="UP000800038"/>
    </source>
</evidence>
<reference evidence="3" key="1">
    <citation type="journal article" date="2020" name="Stud. Mycol.">
        <title>101 Dothideomycetes genomes: a test case for predicting lifestyles and emergence of pathogens.</title>
        <authorList>
            <person name="Haridas S."/>
            <person name="Albert R."/>
            <person name="Binder M."/>
            <person name="Bloem J."/>
            <person name="Labutti K."/>
            <person name="Salamov A."/>
            <person name="Andreopoulos B."/>
            <person name="Baker S."/>
            <person name="Barry K."/>
            <person name="Bills G."/>
            <person name="Bluhm B."/>
            <person name="Cannon C."/>
            <person name="Castanera R."/>
            <person name="Culley D."/>
            <person name="Daum C."/>
            <person name="Ezra D."/>
            <person name="Gonzalez J."/>
            <person name="Henrissat B."/>
            <person name="Kuo A."/>
            <person name="Liang C."/>
            <person name="Lipzen A."/>
            <person name="Lutzoni F."/>
            <person name="Magnuson J."/>
            <person name="Mondo S."/>
            <person name="Nolan M."/>
            <person name="Ohm R."/>
            <person name="Pangilinan J."/>
            <person name="Park H.-J."/>
            <person name="Ramirez L."/>
            <person name="Alfaro M."/>
            <person name="Sun H."/>
            <person name="Tritt A."/>
            <person name="Yoshinaga Y."/>
            <person name="Zwiers L.-H."/>
            <person name="Turgeon B."/>
            <person name="Goodwin S."/>
            <person name="Spatafora J."/>
            <person name="Crous P."/>
            <person name="Grigoriev I."/>
        </authorList>
    </citation>
    <scope>NUCLEOTIDE SEQUENCE</scope>
    <source>
        <strain evidence="3">CBS 161.51</strain>
    </source>
</reference>
<dbReference type="OrthoDB" id="3689651at2759"/>
<name>A0A6A5S8U6_9PLEO</name>
<protein>
    <submittedName>
        <fullName evidence="3">Uncharacterized protein</fullName>
    </submittedName>
</protein>